<proteinExistence type="predicted"/>
<gene>
    <name evidence="1" type="ORF">ALOHA_HF4000ANIW93J19ctg1g21</name>
</gene>
<reference evidence="1" key="1">
    <citation type="journal article" date="2008" name="ISME J.">
        <title>Genomic patterns of recombination, clonal divergence and environment in marine microbial populations.</title>
        <authorList>
            <person name="Konstantinidis K.T."/>
            <person name="Delong E.F."/>
        </authorList>
    </citation>
    <scope>NUCLEOTIDE SEQUENCE</scope>
</reference>
<name>B3T324_9ARCH</name>
<accession>B3T324</accession>
<sequence length="121" mass="13902">MANRLKSIMDPDEKRVRQEDCNEDTLGIGILTLTNKRVAFDKKHARVMDFSGSIGETILDVPLENVTKVWKEGLLMKKVCFTAKTNDGEKTYKFGVFSNGSWRKTFEKTLENFHSKKPDEK</sequence>
<protein>
    <recommendedName>
        <fullName evidence="2">GRAM domain-containing protein</fullName>
    </recommendedName>
</protein>
<dbReference type="EMBL" id="EU016589">
    <property type="protein sequence ID" value="ABZ06983.1"/>
    <property type="molecule type" value="Genomic_DNA"/>
</dbReference>
<evidence type="ECO:0000313" key="1">
    <source>
        <dbReference type="EMBL" id="ABZ06983.1"/>
    </source>
</evidence>
<evidence type="ECO:0008006" key="2">
    <source>
        <dbReference type="Google" id="ProtNLM"/>
    </source>
</evidence>
<organism evidence="1">
    <name type="scientific">uncultured marine crenarchaeote HF4000_ANIW93J19</name>
    <dbReference type="NCBI Taxonomy" id="455566"/>
    <lineage>
        <taxon>Archaea</taxon>
        <taxon>Nitrososphaerota</taxon>
        <taxon>Nitrososphaeria</taxon>
        <taxon>Nitrosopumilales</taxon>
        <taxon>environmental samples</taxon>
    </lineage>
</organism>
<dbReference type="AlphaFoldDB" id="B3T324"/>